<name>A0ABW5JJN2_9BACT</name>
<keyword evidence="1" id="KW-1133">Transmembrane helix</keyword>
<evidence type="ECO:0000313" key="3">
    <source>
        <dbReference type="Proteomes" id="UP001597460"/>
    </source>
</evidence>
<comment type="caution">
    <text evidence="2">The sequence shown here is derived from an EMBL/GenBank/DDBJ whole genome shotgun (WGS) entry which is preliminary data.</text>
</comment>
<keyword evidence="1" id="KW-0812">Transmembrane</keyword>
<reference evidence="3" key="1">
    <citation type="journal article" date="2019" name="Int. J. Syst. Evol. Microbiol.">
        <title>The Global Catalogue of Microorganisms (GCM) 10K type strain sequencing project: providing services to taxonomists for standard genome sequencing and annotation.</title>
        <authorList>
            <consortium name="The Broad Institute Genomics Platform"/>
            <consortium name="The Broad Institute Genome Sequencing Center for Infectious Disease"/>
            <person name="Wu L."/>
            <person name="Ma J."/>
        </authorList>
    </citation>
    <scope>NUCLEOTIDE SEQUENCE [LARGE SCALE GENOMIC DNA]</scope>
    <source>
        <strain evidence="3">KCTC 52042</strain>
    </source>
</reference>
<organism evidence="2 3">
    <name type="scientific">Gracilimonas halophila</name>
    <dbReference type="NCBI Taxonomy" id="1834464"/>
    <lineage>
        <taxon>Bacteria</taxon>
        <taxon>Pseudomonadati</taxon>
        <taxon>Balneolota</taxon>
        <taxon>Balneolia</taxon>
        <taxon>Balneolales</taxon>
        <taxon>Balneolaceae</taxon>
        <taxon>Gracilimonas</taxon>
    </lineage>
</organism>
<keyword evidence="1" id="KW-0472">Membrane</keyword>
<dbReference type="EMBL" id="JBHULI010000005">
    <property type="protein sequence ID" value="MFD2531673.1"/>
    <property type="molecule type" value="Genomic_DNA"/>
</dbReference>
<proteinExistence type="predicted"/>
<protein>
    <submittedName>
        <fullName evidence="2">DoxX family protein</fullName>
    </submittedName>
</protein>
<evidence type="ECO:0000313" key="2">
    <source>
        <dbReference type="EMBL" id="MFD2531673.1"/>
    </source>
</evidence>
<feature type="transmembrane region" description="Helical" evidence="1">
    <location>
        <begin position="67"/>
        <end position="88"/>
    </location>
</feature>
<sequence>MNSTIGKIGRFVYAIPFAIFGLFHFMNASAMAGMVPLPGGAFWVYLTGVALIGASVALIIQKEVKLVALLLGVMLLIFALSIHLPGVISGGEGMQSSMSSMLKDLALSGAAFFVSGVYGENDETKPE</sequence>
<keyword evidence="3" id="KW-1185">Reference proteome</keyword>
<feature type="transmembrane region" description="Helical" evidence="1">
    <location>
        <begin position="41"/>
        <end position="60"/>
    </location>
</feature>
<feature type="transmembrane region" description="Helical" evidence="1">
    <location>
        <begin position="12"/>
        <end position="35"/>
    </location>
</feature>
<accession>A0ABW5JJN2</accession>
<gene>
    <name evidence="2" type="ORF">ACFSVN_04360</name>
</gene>
<dbReference type="RefSeq" id="WP_390299165.1">
    <property type="nucleotide sequence ID" value="NZ_JBHULI010000005.1"/>
</dbReference>
<evidence type="ECO:0000256" key="1">
    <source>
        <dbReference type="SAM" id="Phobius"/>
    </source>
</evidence>
<dbReference type="Proteomes" id="UP001597460">
    <property type="component" value="Unassembled WGS sequence"/>
</dbReference>